<dbReference type="GO" id="GO:0008270">
    <property type="term" value="F:zinc ion binding"/>
    <property type="evidence" value="ECO:0007669"/>
    <property type="project" value="InterPro"/>
</dbReference>
<name>A0AAD9XMC2_9ROSI</name>
<feature type="repeat" description="PPR" evidence="3">
    <location>
        <begin position="101"/>
        <end position="131"/>
    </location>
</feature>
<evidence type="ECO:0000259" key="4">
    <source>
        <dbReference type="Pfam" id="PF14432"/>
    </source>
</evidence>
<evidence type="ECO:0000256" key="1">
    <source>
        <dbReference type="ARBA" id="ARBA00006643"/>
    </source>
</evidence>
<keyword evidence="6" id="KW-1185">Reference proteome</keyword>
<accession>A0AAD9XMC2</accession>
<dbReference type="Proteomes" id="UP001280121">
    <property type="component" value="Unassembled WGS sequence"/>
</dbReference>
<comment type="similarity">
    <text evidence="1">Belongs to the PPR family. PCMP-H subfamily.</text>
</comment>
<dbReference type="EMBL" id="JANJYI010000001">
    <property type="protein sequence ID" value="KAK2662209.1"/>
    <property type="molecule type" value="Genomic_DNA"/>
</dbReference>
<dbReference type="FunFam" id="1.25.40.10:FF:000242">
    <property type="entry name" value="Pentatricopeptide repeat-containing protein"/>
    <property type="match status" value="1"/>
</dbReference>
<feature type="domain" description="DYW" evidence="4">
    <location>
        <begin position="445"/>
        <end position="537"/>
    </location>
</feature>
<dbReference type="InterPro" id="IPR032867">
    <property type="entry name" value="DYW_dom"/>
</dbReference>
<evidence type="ECO:0000313" key="6">
    <source>
        <dbReference type="Proteomes" id="UP001280121"/>
    </source>
</evidence>
<keyword evidence="2" id="KW-0677">Repeat</keyword>
<feature type="repeat" description="PPR" evidence="3">
    <location>
        <begin position="233"/>
        <end position="267"/>
    </location>
</feature>
<dbReference type="NCBIfam" id="TIGR00756">
    <property type="entry name" value="PPR"/>
    <property type="match status" value="3"/>
</dbReference>
<dbReference type="AlphaFoldDB" id="A0AAD9XMC2"/>
<gene>
    <name evidence="5" type="ORF">Ddye_000783</name>
</gene>
<dbReference type="Gene3D" id="1.25.40.10">
    <property type="entry name" value="Tetratricopeptide repeat domain"/>
    <property type="match status" value="2"/>
</dbReference>
<dbReference type="PANTHER" id="PTHR47926:SF360">
    <property type="entry name" value="PENTATRICOPEPTIDE REPEAT-CONTAINING PROTEIN"/>
    <property type="match status" value="1"/>
</dbReference>
<organism evidence="5 6">
    <name type="scientific">Dipteronia dyeriana</name>
    <dbReference type="NCBI Taxonomy" id="168575"/>
    <lineage>
        <taxon>Eukaryota</taxon>
        <taxon>Viridiplantae</taxon>
        <taxon>Streptophyta</taxon>
        <taxon>Embryophyta</taxon>
        <taxon>Tracheophyta</taxon>
        <taxon>Spermatophyta</taxon>
        <taxon>Magnoliopsida</taxon>
        <taxon>eudicotyledons</taxon>
        <taxon>Gunneridae</taxon>
        <taxon>Pentapetalae</taxon>
        <taxon>rosids</taxon>
        <taxon>malvids</taxon>
        <taxon>Sapindales</taxon>
        <taxon>Sapindaceae</taxon>
        <taxon>Hippocastanoideae</taxon>
        <taxon>Acereae</taxon>
        <taxon>Dipteronia</taxon>
    </lineage>
</organism>
<evidence type="ECO:0000256" key="3">
    <source>
        <dbReference type="PROSITE-ProRule" id="PRU00708"/>
    </source>
</evidence>
<dbReference type="Pfam" id="PF20431">
    <property type="entry name" value="E_motif"/>
    <property type="match status" value="1"/>
</dbReference>
<comment type="caution">
    <text evidence="5">The sequence shown here is derived from an EMBL/GenBank/DDBJ whole genome shotgun (WGS) entry which is preliminary data.</text>
</comment>
<proteinExistence type="inferred from homology"/>
<dbReference type="PANTHER" id="PTHR47926">
    <property type="entry name" value="PENTATRICOPEPTIDE REPEAT-CONTAINING PROTEIN"/>
    <property type="match status" value="1"/>
</dbReference>
<dbReference type="Pfam" id="PF13041">
    <property type="entry name" value="PPR_2"/>
    <property type="match status" value="2"/>
</dbReference>
<dbReference type="InterPro" id="IPR046848">
    <property type="entry name" value="E_motif"/>
</dbReference>
<dbReference type="InterPro" id="IPR002885">
    <property type="entry name" value="PPR_rpt"/>
</dbReference>
<feature type="repeat" description="PPR" evidence="3">
    <location>
        <begin position="167"/>
        <end position="201"/>
    </location>
</feature>
<protein>
    <recommendedName>
        <fullName evidence="4">DYW domain-containing protein</fullName>
    </recommendedName>
</protein>
<dbReference type="GO" id="GO:0009451">
    <property type="term" value="P:RNA modification"/>
    <property type="evidence" value="ECO:0007669"/>
    <property type="project" value="InterPro"/>
</dbReference>
<feature type="repeat" description="PPR" evidence="3">
    <location>
        <begin position="132"/>
        <end position="166"/>
    </location>
</feature>
<dbReference type="InterPro" id="IPR046960">
    <property type="entry name" value="PPR_At4g14850-like_plant"/>
</dbReference>
<dbReference type="Pfam" id="PF14432">
    <property type="entry name" value="DYW_deaminase"/>
    <property type="match status" value="1"/>
</dbReference>
<evidence type="ECO:0000313" key="5">
    <source>
        <dbReference type="EMBL" id="KAK2662209.1"/>
    </source>
</evidence>
<dbReference type="PROSITE" id="PS51375">
    <property type="entry name" value="PPR"/>
    <property type="match status" value="4"/>
</dbReference>
<dbReference type="Pfam" id="PF01535">
    <property type="entry name" value="PPR"/>
    <property type="match status" value="2"/>
</dbReference>
<reference evidence="5" key="1">
    <citation type="journal article" date="2023" name="Plant J.">
        <title>Genome sequences and population genomics provide insights into the demographic history, inbreeding, and mutation load of two 'living fossil' tree species of Dipteronia.</title>
        <authorList>
            <person name="Feng Y."/>
            <person name="Comes H.P."/>
            <person name="Chen J."/>
            <person name="Zhu S."/>
            <person name="Lu R."/>
            <person name="Zhang X."/>
            <person name="Li P."/>
            <person name="Qiu J."/>
            <person name="Olsen K.M."/>
            <person name="Qiu Y."/>
        </authorList>
    </citation>
    <scope>NUCLEOTIDE SEQUENCE</scope>
    <source>
        <strain evidence="5">KIB01</strain>
    </source>
</reference>
<dbReference type="InterPro" id="IPR011990">
    <property type="entry name" value="TPR-like_helical_dom_sf"/>
</dbReference>
<dbReference type="GO" id="GO:0003723">
    <property type="term" value="F:RNA binding"/>
    <property type="evidence" value="ECO:0007669"/>
    <property type="project" value="InterPro"/>
</dbReference>
<evidence type="ECO:0000256" key="2">
    <source>
        <dbReference type="ARBA" id="ARBA00022737"/>
    </source>
</evidence>
<sequence length="537" mass="61253">MRRHVRNNFTAHSFMASRLSRSSSKCLPHLITDHQELCSFLNSFKSSFDFRFVIETHATIIKHGYGTYPSIVASLISAYKNCDKLSLAYRLLDQVFCWDFDLVTFNMIIENFMKLGEYGIAKRVFSKMQAQDVVSWNSMIGGYIRNARFEEAIKFFQKMLSSNVEPDKFTFASIITGCARFGDFYHGLWVHNLMIEKRTELNFILSSALIDMYSKCGRIQAAKEVFDRVHRDDVSVWNAMISGLAIHGLAIDAIAIFAKMEVENVLPDSITFIGLLTACTHCGMVEEGCKYFDYMTSQYSILPQLEHYGAMVDLLGRAGHVEEAYSIITTMTIEPDVVVWRTILSACRTYRKPELGEVAIGNISRLKGGDYVLLSNMYCSLERWDSAQRVREIMQKKGVRKSQGKSWLELAGVIHQFKADDMSHPEITSINKVLGGLIQLTKLEGFLPATELVLMDVSEEEKEGNLYHHSEKLALAFGILKTSPVTEIRISKNLRICPDCHSWIKMISRLLSRVIIVRDRIRFHRFQGGLCSCGDYW</sequence>